<dbReference type="InterPro" id="IPR007679">
    <property type="entry name" value="DUF569"/>
</dbReference>
<dbReference type="Pfam" id="PF12906">
    <property type="entry name" value="RINGv"/>
    <property type="match status" value="1"/>
</dbReference>
<keyword evidence="3" id="KW-0862">Zinc</keyword>
<dbReference type="GO" id="GO:0016567">
    <property type="term" value="P:protein ubiquitination"/>
    <property type="evidence" value="ECO:0007669"/>
    <property type="project" value="TreeGrafter"/>
</dbReference>
<comment type="caution">
    <text evidence="8">The sequence shown here is derived from an EMBL/GenBank/DDBJ whole genome shotgun (WGS) entry which is preliminary data.</text>
</comment>
<dbReference type="PANTHER" id="PTHR23012:SF175">
    <property type="entry name" value="RING_FYVE_PHD ZINC FINGER SUPERFAMILY PROTEIN"/>
    <property type="match status" value="1"/>
</dbReference>
<feature type="domain" description="RING-CH-type" evidence="7">
    <location>
        <begin position="59"/>
        <end position="83"/>
    </location>
</feature>
<evidence type="ECO:0000256" key="2">
    <source>
        <dbReference type="ARBA" id="ARBA00022771"/>
    </source>
</evidence>
<keyword evidence="5" id="KW-0472">Membrane</keyword>
<dbReference type="InterPro" id="IPR033275">
    <property type="entry name" value="MARCH-like"/>
</dbReference>
<evidence type="ECO:0008006" key="10">
    <source>
        <dbReference type="Google" id="ProtNLM"/>
    </source>
</evidence>
<dbReference type="PANTHER" id="PTHR23012">
    <property type="entry name" value="RING/FYVE/PHD ZINC FINGER DOMAIN-CONTAINING"/>
    <property type="match status" value="1"/>
</dbReference>
<dbReference type="Proteomes" id="UP000306102">
    <property type="component" value="Unassembled WGS sequence"/>
</dbReference>
<dbReference type="CDD" id="cd23340">
    <property type="entry name" value="beta-trefoil_FSCN_ACP-like"/>
    <property type="match status" value="1"/>
</dbReference>
<evidence type="ECO:0000256" key="5">
    <source>
        <dbReference type="SAM" id="Phobius"/>
    </source>
</evidence>
<dbReference type="GO" id="GO:0004842">
    <property type="term" value="F:ubiquitin-protein transferase activity"/>
    <property type="evidence" value="ECO:0007669"/>
    <property type="project" value="TreeGrafter"/>
</dbReference>
<sequence length="671" mass="75078">MADHLVLNVDRLVKSAGEGEEEEVRRPVEIAAVVVVEEEVEEGSEGSDEDEPLINMAECRICQDEDSVQDLEMPCACSGSLKLYQPGYTAPPRPPPPEETAIDIGGGWTISGTPLDLNDPRLLAMAEAERHFLEAEYDDYAATNASGAAFCRSAALILMALLLLRHAMTVTDPDADAEGDDDVSTFFSLFLLRAAGFLLPCYIMAWAVSILQRRRQRQHLLMSGIDMCFFVPGLELFYETGSRSIGSNTICICAAVRSNQGSTFHHSIGTNGYSTPRNCLIFMENYELGLSLSPSFEDSTKAARDHVLKITVPMFSMHSQPHNRASRFPPSYHVIGSGLGTNTRILETEDLDPTKERKYDGDRECMTRKKDHDLRLANSLVTLLKYIETPCLLVCEETMVFSLQRLFILLICIGFFAVQSAKGSRLRSIDLFLRWSKEDDVSVLKYHHRTLKAVEIQAVNTEKKQAPVSKKFDPNQSSKRGVRKGSDPIHNRAVKGQLLKHLASQHCLHIVSTSESVKMVLALKQKIMDLFRNAKAVHLRSHHDKYLLADDDEDFVTQDRNGSAKNARWTVEFVDDDSGRANFLRLKSCFGKYLTASNQPFLLAMTGHKVVQSSPAGRLDSSVEWEPIREGNQGKLKTKLLLIQARLPLILLIFYLIVLDDKMRQNAPRTS</sequence>
<dbReference type="InterPro" id="IPR022143">
    <property type="entry name" value="DUF3675"/>
</dbReference>
<dbReference type="GO" id="GO:0008270">
    <property type="term" value="F:zinc ion binding"/>
    <property type="evidence" value="ECO:0007669"/>
    <property type="project" value="UniProtKB-KW"/>
</dbReference>
<dbReference type="Pfam" id="PF04601">
    <property type="entry name" value="DUF569"/>
    <property type="match status" value="1"/>
</dbReference>
<evidence type="ECO:0000256" key="1">
    <source>
        <dbReference type="ARBA" id="ARBA00022723"/>
    </source>
</evidence>
<protein>
    <recommendedName>
        <fullName evidence="10">RING-CH-type domain-containing protein</fullName>
    </recommendedName>
</protein>
<accession>A0A4S4E9X3</accession>
<evidence type="ECO:0000256" key="3">
    <source>
        <dbReference type="ARBA" id="ARBA00022833"/>
    </source>
</evidence>
<keyword evidence="9" id="KW-1185">Reference proteome</keyword>
<dbReference type="SUPFAM" id="SSF50405">
    <property type="entry name" value="Actin-crosslinking proteins"/>
    <property type="match status" value="1"/>
</dbReference>
<dbReference type="GO" id="GO:0016020">
    <property type="term" value="C:membrane"/>
    <property type="evidence" value="ECO:0007669"/>
    <property type="project" value="TreeGrafter"/>
</dbReference>
<evidence type="ECO:0000256" key="4">
    <source>
        <dbReference type="SAM" id="MobiDB-lite"/>
    </source>
</evidence>
<keyword evidence="2" id="KW-0863">Zinc-finger</keyword>
<organism evidence="8 9">
    <name type="scientific">Camellia sinensis var. sinensis</name>
    <name type="common">China tea</name>
    <dbReference type="NCBI Taxonomy" id="542762"/>
    <lineage>
        <taxon>Eukaryota</taxon>
        <taxon>Viridiplantae</taxon>
        <taxon>Streptophyta</taxon>
        <taxon>Embryophyta</taxon>
        <taxon>Tracheophyta</taxon>
        <taxon>Spermatophyta</taxon>
        <taxon>Magnoliopsida</taxon>
        <taxon>eudicotyledons</taxon>
        <taxon>Gunneridae</taxon>
        <taxon>Pentapetalae</taxon>
        <taxon>asterids</taxon>
        <taxon>Ericales</taxon>
        <taxon>Theaceae</taxon>
        <taxon>Camellia</taxon>
    </lineage>
</organism>
<evidence type="ECO:0000259" key="6">
    <source>
        <dbReference type="Pfam" id="PF04601"/>
    </source>
</evidence>
<dbReference type="Gene3D" id="2.80.10.50">
    <property type="match status" value="1"/>
</dbReference>
<gene>
    <name evidence="8" type="ORF">TEA_014573</name>
</gene>
<feature type="domain" description="DUF569" evidence="6">
    <location>
        <begin position="528"/>
        <end position="639"/>
    </location>
</feature>
<dbReference type="InterPro" id="IPR011016">
    <property type="entry name" value="Znf_RING-CH"/>
</dbReference>
<name>A0A4S4E9X3_CAMSN</name>
<feature type="transmembrane region" description="Helical" evidence="5">
    <location>
        <begin position="640"/>
        <end position="658"/>
    </location>
</feature>
<dbReference type="AlphaFoldDB" id="A0A4S4E9X3"/>
<feature type="transmembrane region" description="Helical" evidence="5">
    <location>
        <begin position="149"/>
        <end position="167"/>
    </location>
</feature>
<evidence type="ECO:0000313" key="8">
    <source>
        <dbReference type="EMBL" id="THG12950.1"/>
    </source>
</evidence>
<keyword evidence="5" id="KW-0812">Transmembrane</keyword>
<dbReference type="InterPro" id="IPR008999">
    <property type="entry name" value="Actin-crosslinking"/>
</dbReference>
<evidence type="ECO:0000259" key="7">
    <source>
        <dbReference type="Pfam" id="PF12906"/>
    </source>
</evidence>
<proteinExistence type="predicted"/>
<reference evidence="8 9" key="1">
    <citation type="journal article" date="2018" name="Proc. Natl. Acad. Sci. U.S.A.">
        <title>Draft genome sequence of Camellia sinensis var. sinensis provides insights into the evolution of the tea genome and tea quality.</title>
        <authorList>
            <person name="Wei C."/>
            <person name="Yang H."/>
            <person name="Wang S."/>
            <person name="Zhao J."/>
            <person name="Liu C."/>
            <person name="Gao L."/>
            <person name="Xia E."/>
            <person name="Lu Y."/>
            <person name="Tai Y."/>
            <person name="She G."/>
            <person name="Sun J."/>
            <person name="Cao H."/>
            <person name="Tong W."/>
            <person name="Gao Q."/>
            <person name="Li Y."/>
            <person name="Deng W."/>
            <person name="Jiang X."/>
            <person name="Wang W."/>
            <person name="Chen Q."/>
            <person name="Zhang S."/>
            <person name="Li H."/>
            <person name="Wu J."/>
            <person name="Wang P."/>
            <person name="Li P."/>
            <person name="Shi C."/>
            <person name="Zheng F."/>
            <person name="Jian J."/>
            <person name="Huang B."/>
            <person name="Shan D."/>
            <person name="Shi M."/>
            <person name="Fang C."/>
            <person name="Yue Y."/>
            <person name="Li F."/>
            <person name="Li D."/>
            <person name="Wei S."/>
            <person name="Han B."/>
            <person name="Jiang C."/>
            <person name="Yin Y."/>
            <person name="Xia T."/>
            <person name="Zhang Z."/>
            <person name="Bennetzen J.L."/>
            <person name="Zhao S."/>
            <person name="Wan X."/>
        </authorList>
    </citation>
    <scope>NUCLEOTIDE SEQUENCE [LARGE SCALE GENOMIC DNA]</scope>
    <source>
        <strain evidence="9">cv. Shuchazao</strain>
        <tissue evidence="8">Leaf</tissue>
    </source>
</reference>
<keyword evidence="1" id="KW-0479">Metal-binding</keyword>
<dbReference type="Pfam" id="PF12428">
    <property type="entry name" value="DUF3675"/>
    <property type="match status" value="1"/>
</dbReference>
<evidence type="ECO:0000313" key="9">
    <source>
        <dbReference type="Proteomes" id="UP000306102"/>
    </source>
</evidence>
<dbReference type="EMBL" id="SDRB02006184">
    <property type="protein sequence ID" value="THG12950.1"/>
    <property type="molecule type" value="Genomic_DNA"/>
</dbReference>
<keyword evidence="5" id="KW-1133">Transmembrane helix</keyword>
<feature type="transmembrane region" description="Helical" evidence="5">
    <location>
        <begin position="187"/>
        <end position="208"/>
    </location>
</feature>
<feature type="transmembrane region" description="Helical" evidence="5">
    <location>
        <begin position="399"/>
        <end position="418"/>
    </location>
</feature>
<feature type="region of interest" description="Disordered" evidence="4">
    <location>
        <begin position="465"/>
        <end position="488"/>
    </location>
</feature>